<dbReference type="PROSITE" id="PS51257">
    <property type="entry name" value="PROKAR_LIPOPROTEIN"/>
    <property type="match status" value="1"/>
</dbReference>
<dbReference type="EMBL" id="NFJX01000009">
    <property type="protein sequence ID" value="OUP18578.1"/>
    <property type="molecule type" value="Genomic_DNA"/>
</dbReference>
<dbReference type="Pfam" id="PF13149">
    <property type="entry name" value="Mfa_like_1"/>
    <property type="match status" value="1"/>
</dbReference>
<name>A0A1Y4IE31_PARDI</name>
<reference evidence="3" key="1">
    <citation type="submission" date="2017-04" db="EMBL/GenBank/DDBJ databases">
        <title>Function of individual gut microbiota members based on whole genome sequencing of pure cultures obtained from chicken caecum.</title>
        <authorList>
            <person name="Medvecky M."/>
            <person name="Cejkova D."/>
            <person name="Polansky O."/>
            <person name="Karasova D."/>
            <person name="Kubasova T."/>
            <person name="Cizek A."/>
            <person name="Rychlik I."/>
        </authorList>
    </citation>
    <scope>NUCLEOTIDE SEQUENCE [LARGE SCALE GENOMIC DNA]</scope>
    <source>
        <strain evidence="3">An199</strain>
    </source>
</reference>
<dbReference type="InterPro" id="IPR025049">
    <property type="entry name" value="Mfa-like_1"/>
</dbReference>
<dbReference type="EMBL" id="CP051672">
    <property type="protein sequence ID" value="QJE29981.1"/>
    <property type="molecule type" value="Genomic_DNA"/>
</dbReference>
<evidence type="ECO:0000313" key="1">
    <source>
        <dbReference type="EMBL" id="OUP18578.1"/>
    </source>
</evidence>
<protein>
    <submittedName>
        <fullName evidence="2">Fimbrillin family protein</fullName>
    </submittedName>
</protein>
<gene>
    <name evidence="1" type="ORF">B5F32_11680</name>
    <name evidence="2" type="ORF">HHO38_17515</name>
</gene>
<dbReference type="Proteomes" id="UP000195950">
    <property type="component" value="Unassembled WGS sequence"/>
</dbReference>
<evidence type="ECO:0000313" key="2">
    <source>
        <dbReference type="EMBL" id="QJE29981.1"/>
    </source>
</evidence>
<dbReference type="AlphaFoldDB" id="A0A1Y4IE31"/>
<evidence type="ECO:0000313" key="4">
    <source>
        <dbReference type="Proteomes" id="UP000501982"/>
    </source>
</evidence>
<dbReference type="RefSeq" id="WP_087344766.1">
    <property type="nucleotide sequence ID" value="NZ_CP042285.1"/>
</dbReference>
<dbReference type="GeneID" id="93523284"/>
<dbReference type="Gene3D" id="2.60.40.2630">
    <property type="match status" value="1"/>
</dbReference>
<dbReference type="Proteomes" id="UP000501982">
    <property type="component" value="Chromosome"/>
</dbReference>
<dbReference type="InterPro" id="IPR042278">
    <property type="entry name" value="Mfa-like_1_N"/>
</dbReference>
<proteinExistence type="predicted"/>
<accession>A0A1Y4IE31</accession>
<organism evidence="1 3">
    <name type="scientific">Parabacteroides distasonis</name>
    <dbReference type="NCBI Taxonomy" id="823"/>
    <lineage>
        <taxon>Bacteria</taxon>
        <taxon>Pseudomonadati</taxon>
        <taxon>Bacteroidota</taxon>
        <taxon>Bacteroidia</taxon>
        <taxon>Bacteroidales</taxon>
        <taxon>Tannerellaceae</taxon>
        <taxon>Parabacteroides</taxon>
    </lineage>
</organism>
<sequence>MKKLMISMLAMAAMVSCTNEIENPDQPKVNENEPVAITFGSSIVGIQTKAVTESSTQFENDDKIKVYGYKGESSITGYLNSEFMKAVEFSYNTTTNFTATDQSAVWERGATHHFFAVYPSTLTITEATSSAAPSISITTTDNTGIADDIMYAQITGDNAIKYDGTAKTGALAFSHKLAKIKLVIKTTDANVKANLSKIVYTVANSEATLDIVSGTISNATTAKAVSFTKDLTSSTQELSTTDYTPEGFSPMILPTNTVSSIVLTINGSDFKLESGNLTDVTISAGNVTTITLTVGATGVGFTSSITAWDTTTNANGTGSITQ</sequence>
<reference evidence="2 4" key="3">
    <citation type="submission" date="2020-04" db="EMBL/GenBank/DDBJ databases">
        <title>Complete Genomes and Methylome analysis of CBBP consortium that reverse antibiotic-induced susceptibility to vancomycin-resistant Enterococcus faecium infection.</title>
        <authorList>
            <person name="Fomenkov A."/>
            <person name="Zhang Z."/>
            <person name="Pamer E."/>
            <person name="Roberts R.J."/>
        </authorList>
    </citation>
    <scope>NUCLEOTIDE SEQUENCE [LARGE SCALE GENOMIC DNA]</scope>
    <source>
        <strain evidence="4">CBBP</strain>
        <strain evidence="2">CBBP-1</strain>
    </source>
</reference>
<reference evidence="1" key="2">
    <citation type="journal article" date="2018" name="BMC Genomics">
        <title>Whole genome sequencing and function prediction of 133 gut anaerobes isolated from chicken caecum in pure cultures.</title>
        <authorList>
            <person name="Medvecky M."/>
            <person name="Cejkova D."/>
            <person name="Polansky O."/>
            <person name="Karasova D."/>
            <person name="Kubasova T."/>
            <person name="Cizek A."/>
            <person name="Rychlik I."/>
        </authorList>
    </citation>
    <scope>NUCLEOTIDE SEQUENCE</scope>
    <source>
        <strain evidence="1">An199</strain>
    </source>
</reference>
<dbReference type="CDD" id="cd13120">
    <property type="entry name" value="BF2867_like_N"/>
    <property type="match status" value="1"/>
</dbReference>
<evidence type="ECO:0000313" key="3">
    <source>
        <dbReference type="Proteomes" id="UP000195950"/>
    </source>
</evidence>
<dbReference type="Gene3D" id="2.60.40.2620">
    <property type="entry name" value="Fimbrillin-like"/>
    <property type="match status" value="1"/>
</dbReference>